<protein>
    <submittedName>
        <fullName evidence="1">Uncharacterized protein</fullName>
    </submittedName>
</protein>
<proteinExistence type="predicted"/>
<reference evidence="1" key="1">
    <citation type="journal article" date="2021" name="PeerJ">
        <title>Extensive microbial diversity within the chicken gut microbiome revealed by metagenomics and culture.</title>
        <authorList>
            <person name="Gilroy R."/>
            <person name="Ravi A."/>
            <person name="Getino M."/>
            <person name="Pursley I."/>
            <person name="Horton D.L."/>
            <person name="Alikhan N.F."/>
            <person name="Baker D."/>
            <person name="Gharbi K."/>
            <person name="Hall N."/>
            <person name="Watson M."/>
            <person name="Adriaenssens E.M."/>
            <person name="Foster-Nyarko E."/>
            <person name="Jarju S."/>
            <person name="Secka A."/>
            <person name="Antonio M."/>
            <person name="Oren A."/>
            <person name="Chaudhuri R.R."/>
            <person name="La Ragione R."/>
            <person name="Hildebrand F."/>
            <person name="Pallen M.J."/>
        </authorList>
    </citation>
    <scope>NUCLEOTIDE SEQUENCE</scope>
    <source>
        <strain evidence="1">G4-2901</strain>
    </source>
</reference>
<dbReference type="Proteomes" id="UP000783796">
    <property type="component" value="Unassembled WGS sequence"/>
</dbReference>
<gene>
    <name evidence="1" type="ORF">H9777_03595</name>
</gene>
<dbReference type="AlphaFoldDB" id="A0A948TAS1"/>
<evidence type="ECO:0000313" key="1">
    <source>
        <dbReference type="EMBL" id="MBU3837401.1"/>
    </source>
</evidence>
<organism evidence="1 2">
    <name type="scientific">Candidatus Phocaeicola faecigallinarum</name>
    <dbReference type="NCBI Taxonomy" id="2838732"/>
    <lineage>
        <taxon>Bacteria</taxon>
        <taxon>Pseudomonadati</taxon>
        <taxon>Bacteroidota</taxon>
        <taxon>Bacteroidia</taxon>
        <taxon>Bacteroidales</taxon>
        <taxon>Bacteroidaceae</taxon>
        <taxon>Phocaeicola</taxon>
    </lineage>
</organism>
<accession>A0A948TAS1</accession>
<comment type="caution">
    <text evidence="1">The sequence shown here is derived from an EMBL/GenBank/DDBJ whole genome shotgun (WGS) entry which is preliminary data.</text>
</comment>
<reference evidence="1" key="2">
    <citation type="submission" date="2021-04" db="EMBL/GenBank/DDBJ databases">
        <authorList>
            <person name="Gilroy R."/>
        </authorList>
    </citation>
    <scope>NUCLEOTIDE SEQUENCE</scope>
    <source>
        <strain evidence="1">G4-2901</strain>
    </source>
</reference>
<sequence>MKIALVKQEVYQDLYVCPVTEKNAANILFSSMGRVGPIGLMAELDADFYIVKEEPEYETQIYRKVIPHISKHLYLLKTETLDKIPGQEFKQPGSPFPNGKFAIDSHDIDWGKYDVVISINVSLPTSVVRSYPQTLFAYMIGEANMATGSVHFGYDVTMNQMARGIISRKCGIMDFPYTFLSSDTLQKIMQNHLGRESENKGIFMEINSTTERPVTKAPAHFQPLIDAGYEIILHKQRIFDNLKSIYDAKYFVKMGGRHIRGNSVAEAVSLGTLAIMDKNEVTHHELIIDECDVKTMDQMVSLINKLENNPELYQELLAKQRKVLKELFFEAPVQSLVNCLEEKRKTGKAKPYKWYNKIVDRLCFIK</sequence>
<dbReference type="EMBL" id="JAHLFW010000037">
    <property type="protein sequence ID" value="MBU3837401.1"/>
    <property type="molecule type" value="Genomic_DNA"/>
</dbReference>
<evidence type="ECO:0000313" key="2">
    <source>
        <dbReference type="Proteomes" id="UP000783796"/>
    </source>
</evidence>
<name>A0A948TAS1_9BACT</name>